<name>A0AA37BXK8_9ACTN</name>
<reference evidence="2" key="1">
    <citation type="submission" date="2022-09" db="EMBL/GenBank/DDBJ databases">
        <title>Whole genome shotgun sequence of Streptomyces albidoflavus NBRC 12854.</title>
        <authorList>
            <person name="Komaki H."/>
            <person name="Tamura T."/>
        </authorList>
    </citation>
    <scope>NUCLEOTIDE SEQUENCE</scope>
    <source>
        <strain evidence="2">NBRC 12854</strain>
    </source>
</reference>
<protein>
    <submittedName>
        <fullName evidence="2">Uncharacterized protein</fullName>
    </submittedName>
</protein>
<evidence type="ECO:0000256" key="1">
    <source>
        <dbReference type="SAM" id="MobiDB-lite"/>
    </source>
</evidence>
<evidence type="ECO:0000313" key="2">
    <source>
        <dbReference type="EMBL" id="GHI46717.1"/>
    </source>
</evidence>
<proteinExistence type="predicted"/>
<dbReference type="Proteomes" id="UP001051844">
    <property type="component" value="Unassembled WGS sequence"/>
</dbReference>
<dbReference type="AlphaFoldDB" id="A0AA37BXK8"/>
<organism evidence="2 3">
    <name type="scientific">Streptomyces albidoflavus</name>
    <dbReference type="NCBI Taxonomy" id="1886"/>
    <lineage>
        <taxon>Bacteria</taxon>
        <taxon>Bacillati</taxon>
        <taxon>Actinomycetota</taxon>
        <taxon>Actinomycetes</taxon>
        <taxon>Kitasatosporales</taxon>
        <taxon>Streptomycetaceae</taxon>
        <taxon>Streptomyces</taxon>
        <taxon>Streptomyces albidoflavus group</taxon>
    </lineage>
</organism>
<feature type="region of interest" description="Disordered" evidence="1">
    <location>
        <begin position="1"/>
        <end position="99"/>
    </location>
</feature>
<comment type="caution">
    <text evidence="2">The sequence shown here is derived from an EMBL/GenBank/DDBJ whole genome shotgun (WGS) entry which is preliminary data.</text>
</comment>
<accession>A0AA37BXK8</accession>
<evidence type="ECO:0000313" key="3">
    <source>
        <dbReference type="Proteomes" id="UP001051844"/>
    </source>
</evidence>
<gene>
    <name evidence="2" type="ORF">ScoT_28910</name>
</gene>
<dbReference type="EMBL" id="BNDZ01000005">
    <property type="protein sequence ID" value="GHI46717.1"/>
    <property type="molecule type" value="Genomic_DNA"/>
</dbReference>
<sequence>MAGYASAARGRAGGAYGSEPYRLSLDAPTGGRINGAHGRAGRGGRTPLRPLTPPHVTGGTAGAPGADVTGGTTGGAGRQEGRDAPRHPAPPVVRDLCRA</sequence>
<feature type="compositionally biased region" description="Low complexity" evidence="1">
    <location>
        <begin position="1"/>
        <end position="10"/>
    </location>
</feature>